<name>K9XUK8_STAC7</name>
<dbReference type="AlphaFoldDB" id="K9XUK8"/>
<evidence type="ECO:0000313" key="2">
    <source>
        <dbReference type="EMBL" id="AFZ36285.1"/>
    </source>
</evidence>
<gene>
    <name evidence="2" type="ordered locus">Sta7437_2760</name>
</gene>
<dbReference type="EMBL" id="CP003653">
    <property type="protein sequence ID" value="AFZ36285.1"/>
    <property type="molecule type" value="Genomic_DNA"/>
</dbReference>
<organism evidence="2 3">
    <name type="scientific">Stanieria cyanosphaera (strain ATCC 29371 / PCC 7437)</name>
    <dbReference type="NCBI Taxonomy" id="111780"/>
    <lineage>
        <taxon>Bacteria</taxon>
        <taxon>Bacillati</taxon>
        <taxon>Cyanobacteriota</taxon>
        <taxon>Cyanophyceae</taxon>
        <taxon>Pleurocapsales</taxon>
        <taxon>Dermocarpellaceae</taxon>
        <taxon>Stanieria</taxon>
    </lineage>
</organism>
<protein>
    <submittedName>
        <fullName evidence="2">Uncharacterized protein</fullName>
    </submittedName>
</protein>
<evidence type="ECO:0000256" key="1">
    <source>
        <dbReference type="SAM" id="Phobius"/>
    </source>
</evidence>
<feature type="transmembrane region" description="Helical" evidence="1">
    <location>
        <begin position="79"/>
        <end position="103"/>
    </location>
</feature>
<feature type="transmembrane region" description="Helical" evidence="1">
    <location>
        <begin position="12"/>
        <end position="36"/>
    </location>
</feature>
<dbReference type="RefSeq" id="WP_015193953.1">
    <property type="nucleotide sequence ID" value="NC_019748.1"/>
</dbReference>
<keyword evidence="1" id="KW-0472">Membrane</keyword>
<sequence length="232" mass="27013">MQSPNQEFFTFSLIRLVGYGLLGLTFIDFISIILPLQLMNSVWELQTMGAFIERIPVPLLGIAFIYYGERNYRAPIENLLLRWLSYFSLILAIFFLLMVPLGINNTVRIELTNNAVINRELVAKVEQIDKFRNKMTAANSSAEIQAILQKQSYQGKLPDKINAQEIKEQIILELNNTEKDLRKEIEAVRSKKRWDLLKKSIKWNLGALVASCLFFVIWKDTLWARLERREDD</sequence>
<dbReference type="InterPro" id="IPR047709">
    <property type="entry name" value="HpsJ-like"/>
</dbReference>
<dbReference type="NCBIfam" id="NF038305">
    <property type="entry name" value="HpsJ_fam"/>
    <property type="match status" value="1"/>
</dbReference>
<dbReference type="eggNOG" id="COG1704">
    <property type="taxonomic scope" value="Bacteria"/>
</dbReference>
<dbReference type="STRING" id="111780.Sta7437_2760"/>
<accession>K9XUK8</accession>
<dbReference type="Proteomes" id="UP000010473">
    <property type="component" value="Chromosome"/>
</dbReference>
<feature type="transmembrane region" description="Helical" evidence="1">
    <location>
        <begin position="48"/>
        <end position="67"/>
    </location>
</feature>
<keyword evidence="1" id="KW-1133">Transmembrane helix</keyword>
<dbReference type="HOGENOM" id="CLU_082413_0_0_3"/>
<dbReference type="KEGG" id="scs:Sta7437_2760"/>
<keyword evidence="3" id="KW-1185">Reference proteome</keyword>
<proteinExistence type="predicted"/>
<reference evidence="3" key="1">
    <citation type="journal article" date="2013" name="Proc. Natl. Acad. Sci. U.S.A.">
        <title>Improving the coverage of the cyanobacterial phylum using diversity-driven genome sequencing.</title>
        <authorList>
            <person name="Shih P.M."/>
            <person name="Wu D."/>
            <person name="Latifi A."/>
            <person name="Axen S.D."/>
            <person name="Fewer D.P."/>
            <person name="Talla E."/>
            <person name="Calteau A."/>
            <person name="Cai F."/>
            <person name="Tandeau de Marsac N."/>
            <person name="Rippka R."/>
            <person name="Herdman M."/>
            <person name="Sivonen K."/>
            <person name="Coursin T."/>
            <person name="Laurent T."/>
            <person name="Goodwin L."/>
            <person name="Nolan M."/>
            <person name="Davenport K.W."/>
            <person name="Han C.S."/>
            <person name="Rubin E.M."/>
            <person name="Eisen J.A."/>
            <person name="Woyke T."/>
            <person name="Gugger M."/>
            <person name="Kerfeld C.A."/>
        </authorList>
    </citation>
    <scope>NUCLEOTIDE SEQUENCE [LARGE SCALE GENOMIC DNA]</scope>
    <source>
        <strain evidence="3">ATCC 29371 / PCC 7437</strain>
    </source>
</reference>
<keyword evidence="1" id="KW-0812">Transmembrane</keyword>
<dbReference type="OrthoDB" id="532366at2"/>
<evidence type="ECO:0000313" key="3">
    <source>
        <dbReference type="Proteomes" id="UP000010473"/>
    </source>
</evidence>